<dbReference type="EMBL" id="BMGS01000003">
    <property type="protein sequence ID" value="GGG37758.1"/>
    <property type="molecule type" value="Genomic_DNA"/>
</dbReference>
<name>A0ABQ1WMR0_9BACT</name>
<proteinExistence type="predicted"/>
<sequence length="185" mass="20479">MCTQLQQENQKKQLTTLSKEEATQLFTRMLMTSLPNEPELMARLTNDPTNARAYGEKLGRRIGLDLVKSCEVSRPMFLAMSGQTSAQLKPAEGAETKLVNILATEFCTKLTPQQKQLQALSADERLKVVSVQLENSFKAHAKEIQQLYGPDAMSSNEKMKALGAKVGYQAGQQCTPVMQTLLNAK</sequence>
<protein>
    <submittedName>
        <fullName evidence="1">Uncharacterized protein</fullName>
    </submittedName>
</protein>
<comment type="caution">
    <text evidence="1">The sequence shown here is derived from an EMBL/GenBank/DDBJ whole genome shotgun (WGS) entry which is preliminary data.</text>
</comment>
<reference evidence="2" key="1">
    <citation type="journal article" date="2019" name="Int. J. Syst. Evol. Microbiol.">
        <title>The Global Catalogue of Microorganisms (GCM) 10K type strain sequencing project: providing services to taxonomists for standard genome sequencing and annotation.</title>
        <authorList>
            <consortium name="The Broad Institute Genomics Platform"/>
            <consortium name="The Broad Institute Genome Sequencing Center for Infectious Disease"/>
            <person name="Wu L."/>
            <person name="Ma J."/>
        </authorList>
    </citation>
    <scope>NUCLEOTIDE SEQUENCE [LARGE SCALE GENOMIC DNA]</scope>
    <source>
        <strain evidence="2">CGMCC 1.12990</strain>
    </source>
</reference>
<keyword evidence="2" id="KW-1185">Reference proteome</keyword>
<organism evidence="1 2">
    <name type="scientific">Hymenobacter glacieicola</name>
    <dbReference type="NCBI Taxonomy" id="1562124"/>
    <lineage>
        <taxon>Bacteria</taxon>
        <taxon>Pseudomonadati</taxon>
        <taxon>Bacteroidota</taxon>
        <taxon>Cytophagia</taxon>
        <taxon>Cytophagales</taxon>
        <taxon>Hymenobacteraceae</taxon>
        <taxon>Hymenobacter</taxon>
    </lineage>
</organism>
<evidence type="ECO:0000313" key="2">
    <source>
        <dbReference type="Proteomes" id="UP000601361"/>
    </source>
</evidence>
<accession>A0ABQ1WMR0</accession>
<gene>
    <name evidence="1" type="ORF">GCM10011378_12560</name>
</gene>
<dbReference type="Proteomes" id="UP000601361">
    <property type="component" value="Unassembled WGS sequence"/>
</dbReference>
<evidence type="ECO:0000313" key="1">
    <source>
        <dbReference type="EMBL" id="GGG37758.1"/>
    </source>
</evidence>